<dbReference type="EnsemblMetazoa" id="G4790.9">
    <property type="protein sequence ID" value="G4790.9:cds"/>
    <property type="gene ID" value="G4790"/>
</dbReference>
<organism evidence="6">
    <name type="scientific">Magallana gigas</name>
    <name type="common">Pacific oyster</name>
    <name type="synonym">Crassostrea gigas</name>
    <dbReference type="NCBI Taxonomy" id="29159"/>
    <lineage>
        <taxon>Eukaryota</taxon>
        <taxon>Metazoa</taxon>
        <taxon>Spiralia</taxon>
        <taxon>Lophotrochozoa</taxon>
        <taxon>Mollusca</taxon>
        <taxon>Bivalvia</taxon>
        <taxon>Autobranchia</taxon>
        <taxon>Pteriomorphia</taxon>
        <taxon>Ostreida</taxon>
        <taxon>Ostreoidea</taxon>
        <taxon>Ostreidae</taxon>
        <taxon>Magallana</taxon>
    </lineage>
</organism>
<feature type="transmembrane region" description="Helical" evidence="5">
    <location>
        <begin position="6"/>
        <end position="24"/>
    </location>
</feature>
<feature type="transmembrane region" description="Helical" evidence="5">
    <location>
        <begin position="45"/>
        <end position="66"/>
    </location>
</feature>
<dbReference type="EnsemblMetazoa" id="G4790.11">
    <property type="protein sequence ID" value="G4790.11:cds"/>
    <property type="gene ID" value="G4790"/>
</dbReference>
<evidence type="ECO:0000256" key="5">
    <source>
        <dbReference type="RuleBase" id="RU367022"/>
    </source>
</evidence>
<reference evidence="6" key="1">
    <citation type="journal article" date="2012" name="Nature">
        <title>The oyster genome reveals stress adaptation and complexity of shell formation.</title>
        <authorList>
            <person name="Zhang G."/>
            <person name="Fang X."/>
            <person name="Guo X."/>
            <person name="Li L."/>
            <person name="Luo R."/>
            <person name="Xu F."/>
            <person name="Yang P."/>
            <person name="Zhang L."/>
            <person name="Wang X."/>
            <person name="Qi H."/>
            <person name="Xiong Z."/>
            <person name="Que H."/>
            <person name="Xie Y."/>
            <person name="Holland P.W."/>
            <person name="Paps J."/>
            <person name="Zhu Y."/>
            <person name="Wu F."/>
            <person name="Chen Y."/>
            <person name="Wang J."/>
            <person name="Peng C."/>
            <person name="Meng J."/>
            <person name="Yang L."/>
            <person name="Liu J."/>
            <person name="Wen B."/>
            <person name="Zhang N."/>
            <person name="Huang Z."/>
            <person name="Zhu Q."/>
            <person name="Feng Y."/>
            <person name="Mount A."/>
            <person name="Hedgecock D."/>
            <person name="Xu Z."/>
            <person name="Liu Y."/>
            <person name="Domazet-Loso T."/>
            <person name="Du Y."/>
            <person name="Sun X."/>
            <person name="Zhang S."/>
            <person name="Liu B."/>
            <person name="Cheng P."/>
            <person name="Jiang X."/>
            <person name="Li J."/>
            <person name="Fan D."/>
            <person name="Wang W."/>
            <person name="Fu W."/>
            <person name="Wang T."/>
            <person name="Wang B."/>
            <person name="Zhang J."/>
            <person name="Peng Z."/>
            <person name="Li Y."/>
            <person name="Li N."/>
            <person name="Wang J."/>
            <person name="Chen M."/>
            <person name="He Y."/>
            <person name="Tan F."/>
            <person name="Song X."/>
            <person name="Zheng Q."/>
            <person name="Huang R."/>
            <person name="Yang H."/>
            <person name="Du X."/>
            <person name="Chen L."/>
            <person name="Yang M."/>
            <person name="Gaffney P.M."/>
            <person name="Wang S."/>
            <person name="Luo L."/>
            <person name="She Z."/>
            <person name="Ming Y."/>
            <person name="Huang W."/>
            <person name="Zhang S."/>
            <person name="Huang B."/>
            <person name="Zhang Y."/>
            <person name="Qu T."/>
            <person name="Ni P."/>
            <person name="Miao G."/>
            <person name="Wang J."/>
            <person name="Wang Q."/>
            <person name="Steinberg C.E."/>
            <person name="Wang H."/>
            <person name="Li N."/>
            <person name="Qian L."/>
            <person name="Zhang G."/>
            <person name="Li Y."/>
            <person name="Yang H."/>
            <person name="Liu X."/>
            <person name="Wang J."/>
            <person name="Yin Y."/>
            <person name="Wang J."/>
        </authorList>
    </citation>
    <scope>NUCLEOTIDE SEQUENCE [LARGE SCALE GENOMIC DNA]</scope>
    <source>
        <strain evidence="6">05x7-T-G4-1.051#20</strain>
    </source>
</reference>
<keyword evidence="5" id="KW-0406">Ion transport</keyword>
<keyword evidence="5" id="KW-0186">Copper</keyword>
<evidence type="ECO:0000313" key="8">
    <source>
        <dbReference type="Proteomes" id="UP000005408"/>
    </source>
</evidence>
<dbReference type="PANTHER" id="PTHR12483:SF27">
    <property type="entry name" value="COPPER TRANSPORT PROTEIN CTR1"/>
    <property type="match status" value="1"/>
</dbReference>
<keyword evidence="5" id="KW-0813">Transport</keyword>
<dbReference type="GO" id="GO:0005375">
    <property type="term" value="F:copper ion transmembrane transporter activity"/>
    <property type="evidence" value="ECO:0007669"/>
    <property type="project" value="UniProtKB-UniRule"/>
</dbReference>
<evidence type="ECO:0000256" key="1">
    <source>
        <dbReference type="ARBA" id="ARBA00004141"/>
    </source>
</evidence>
<evidence type="ECO:0000256" key="3">
    <source>
        <dbReference type="ARBA" id="ARBA00022989"/>
    </source>
</evidence>
<dbReference type="EMBL" id="JH818581">
    <property type="protein sequence ID" value="EKC19399.1"/>
    <property type="molecule type" value="Genomic_DNA"/>
</dbReference>
<reference evidence="7" key="2">
    <citation type="submission" date="2022-08" db="UniProtKB">
        <authorList>
            <consortium name="EnsemblMetazoa"/>
        </authorList>
    </citation>
    <scope>IDENTIFICATION</scope>
    <source>
        <strain evidence="7">05x7-T-G4-1.051#20</strain>
    </source>
</reference>
<evidence type="ECO:0000313" key="7">
    <source>
        <dbReference type="EnsemblMetazoa" id="G4790.11:cds"/>
    </source>
</evidence>
<keyword evidence="5" id="KW-0187">Copper transport</keyword>
<proteinExistence type="inferred from homology"/>
<gene>
    <name evidence="6" type="ORF">CGI_10008630</name>
</gene>
<accession>K1PKI8</accession>
<feature type="transmembrane region" description="Helical" evidence="5">
    <location>
        <begin position="72"/>
        <end position="94"/>
    </location>
</feature>
<evidence type="ECO:0000313" key="6">
    <source>
        <dbReference type="EMBL" id="EKC19399.1"/>
    </source>
</evidence>
<comment type="similarity">
    <text evidence="5">Belongs to the copper transporter (Ctr) (TC 1.A.56) family. SLC31A subfamily.</text>
</comment>
<keyword evidence="2 5" id="KW-0812">Transmembrane</keyword>
<keyword evidence="3 5" id="KW-1133">Transmembrane helix</keyword>
<name>K1PKI8_MAGGI</name>
<dbReference type="EnsemblMetazoa" id="G4790.18">
    <property type="protein sequence ID" value="G4790.18:cds"/>
    <property type="gene ID" value="G4790"/>
</dbReference>
<keyword evidence="8" id="KW-1185">Reference proteome</keyword>
<evidence type="ECO:0000256" key="4">
    <source>
        <dbReference type="ARBA" id="ARBA00023136"/>
    </source>
</evidence>
<comment type="subcellular location">
    <subcellularLocation>
        <location evidence="1 5">Membrane</location>
        <topology evidence="1 5">Multi-pass membrane protein</topology>
    </subcellularLocation>
</comment>
<dbReference type="EnsemblMetazoa" id="G4790.13">
    <property type="protein sequence ID" value="G4790.13:cds"/>
    <property type="gene ID" value="G4790"/>
</dbReference>
<evidence type="ECO:0000256" key="2">
    <source>
        <dbReference type="ARBA" id="ARBA00022692"/>
    </source>
</evidence>
<dbReference type="AlphaFoldDB" id="K1PKI8"/>
<dbReference type="HOGENOM" id="CLU_1760573_0_0_1"/>
<dbReference type="Proteomes" id="UP000005408">
    <property type="component" value="Unassembled WGS sequence"/>
</dbReference>
<sequence length="148" mass="16599">MAMVAGAVLAFLFEIITLIHYRVITRLHEIENNFQQSTSCNPFVLPRRLLGTFLYLIRVTVAYLLMLCVMSMNALILVAILVGTAIGFFLKGLLKKRIYSSQKDEEIINLSLQNKDERPNCRNTSNQAEPLLIPKGHCGGNKTKTTTA</sequence>
<dbReference type="GO" id="GO:0005886">
    <property type="term" value="C:plasma membrane"/>
    <property type="evidence" value="ECO:0007669"/>
    <property type="project" value="TreeGrafter"/>
</dbReference>
<protein>
    <recommendedName>
        <fullName evidence="5">Copper transport protein</fullName>
    </recommendedName>
</protein>
<dbReference type="PANTHER" id="PTHR12483">
    <property type="entry name" value="SOLUTE CARRIER FAMILY 31 COPPER TRANSPORTERS"/>
    <property type="match status" value="1"/>
</dbReference>
<dbReference type="Pfam" id="PF04145">
    <property type="entry name" value="Ctr"/>
    <property type="match status" value="1"/>
</dbReference>
<keyword evidence="4 5" id="KW-0472">Membrane</keyword>
<dbReference type="InterPro" id="IPR007274">
    <property type="entry name" value="Cop_transporter"/>
</dbReference>